<feature type="active site" description="Proton acceptor" evidence="6">
    <location>
        <position position="138"/>
    </location>
</feature>
<dbReference type="AlphaFoldDB" id="A0A8J8NNC8"/>
<evidence type="ECO:0000256" key="6">
    <source>
        <dbReference type="PROSITE-ProRule" id="PRU00236"/>
    </source>
</evidence>
<feature type="binding site" evidence="6">
    <location>
        <position position="170"/>
    </location>
    <ligand>
        <name>Zn(2+)</name>
        <dbReference type="ChEBI" id="CHEBI:29105"/>
    </ligand>
</feature>
<dbReference type="PROSITE" id="PS50305">
    <property type="entry name" value="SIRTUIN"/>
    <property type="match status" value="1"/>
</dbReference>
<dbReference type="GO" id="GO:0070403">
    <property type="term" value="F:NAD+ binding"/>
    <property type="evidence" value="ECO:0007669"/>
    <property type="project" value="InterPro"/>
</dbReference>
<dbReference type="OrthoDB" id="424012at2759"/>
<gene>
    <name evidence="8" type="ORF">FGO68_gene2642</name>
</gene>
<dbReference type="InterPro" id="IPR003000">
    <property type="entry name" value="Sirtuin"/>
</dbReference>
<evidence type="ECO:0000313" key="8">
    <source>
        <dbReference type="EMBL" id="TNV78481.1"/>
    </source>
</evidence>
<evidence type="ECO:0000256" key="3">
    <source>
        <dbReference type="ARBA" id="ARBA00022723"/>
    </source>
</evidence>
<feature type="binding site" evidence="6">
    <location>
        <position position="149"/>
    </location>
    <ligand>
        <name>Zn(2+)</name>
        <dbReference type="ChEBI" id="CHEBI:29105"/>
    </ligand>
</feature>
<protein>
    <recommendedName>
        <fullName evidence="7">Deacetylase sirtuin-type domain-containing protein</fullName>
    </recommendedName>
</protein>
<dbReference type="Proteomes" id="UP000785679">
    <property type="component" value="Unassembled WGS sequence"/>
</dbReference>
<dbReference type="PANTHER" id="PTHR11085:SF6">
    <property type="entry name" value="NAD-DEPENDENT PROTEIN DEACETYLASE SIRTUIN-2"/>
    <property type="match status" value="1"/>
</dbReference>
<dbReference type="Gene3D" id="3.30.1600.10">
    <property type="entry name" value="SIR2/SIRT2 'Small Domain"/>
    <property type="match status" value="1"/>
</dbReference>
<dbReference type="InterPro" id="IPR026591">
    <property type="entry name" value="Sirtuin_cat_small_dom_sf"/>
</dbReference>
<dbReference type="GO" id="GO:0017136">
    <property type="term" value="F:histone deacetylase activity, NAD-dependent"/>
    <property type="evidence" value="ECO:0007669"/>
    <property type="project" value="TreeGrafter"/>
</dbReference>
<dbReference type="EMBL" id="RRYP01010281">
    <property type="protein sequence ID" value="TNV78481.1"/>
    <property type="molecule type" value="Genomic_DNA"/>
</dbReference>
<dbReference type="Gene3D" id="3.40.50.1220">
    <property type="entry name" value="TPP-binding domain"/>
    <property type="match status" value="1"/>
</dbReference>
<dbReference type="PANTHER" id="PTHR11085">
    <property type="entry name" value="NAD-DEPENDENT PROTEIN DEACYLASE SIRTUIN-5, MITOCHONDRIAL-RELATED"/>
    <property type="match status" value="1"/>
</dbReference>
<keyword evidence="2" id="KW-0808">Transferase</keyword>
<comment type="caution">
    <text evidence="8">The sequence shown here is derived from an EMBL/GenBank/DDBJ whole genome shotgun (WGS) entry which is preliminary data.</text>
</comment>
<name>A0A8J8NNC8_HALGN</name>
<keyword evidence="3 6" id="KW-0479">Metal-binding</keyword>
<dbReference type="InterPro" id="IPR026590">
    <property type="entry name" value="Ssirtuin_cat_dom"/>
</dbReference>
<feature type="binding site" evidence="6">
    <location>
        <position position="146"/>
    </location>
    <ligand>
        <name>Zn(2+)</name>
        <dbReference type="ChEBI" id="CHEBI:29105"/>
    </ligand>
</feature>
<dbReference type="SUPFAM" id="SSF52467">
    <property type="entry name" value="DHS-like NAD/FAD-binding domain"/>
    <property type="match status" value="1"/>
</dbReference>
<keyword evidence="9" id="KW-1185">Reference proteome</keyword>
<dbReference type="InterPro" id="IPR050134">
    <property type="entry name" value="NAD-dep_sirtuin_deacylases"/>
</dbReference>
<evidence type="ECO:0000256" key="2">
    <source>
        <dbReference type="ARBA" id="ARBA00022679"/>
    </source>
</evidence>
<feature type="binding site" evidence="6">
    <location>
        <position position="175"/>
    </location>
    <ligand>
        <name>Zn(2+)</name>
        <dbReference type="ChEBI" id="CHEBI:29105"/>
    </ligand>
</feature>
<reference evidence="8" key="1">
    <citation type="submission" date="2019-06" db="EMBL/GenBank/DDBJ databases">
        <authorList>
            <person name="Zheng W."/>
        </authorList>
    </citation>
    <scope>NUCLEOTIDE SEQUENCE</scope>
    <source>
        <strain evidence="8">QDHG01</strain>
    </source>
</reference>
<organism evidence="8 9">
    <name type="scientific">Halteria grandinella</name>
    <dbReference type="NCBI Taxonomy" id="5974"/>
    <lineage>
        <taxon>Eukaryota</taxon>
        <taxon>Sar</taxon>
        <taxon>Alveolata</taxon>
        <taxon>Ciliophora</taxon>
        <taxon>Intramacronucleata</taxon>
        <taxon>Spirotrichea</taxon>
        <taxon>Stichotrichia</taxon>
        <taxon>Sporadotrichida</taxon>
        <taxon>Halteriidae</taxon>
        <taxon>Halteria</taxon>
    </lineage>
</organism>
<keyword evidence="5" id="KW-0520">NAD</keyword>
<proteinExistence type="predicted"/>
<accession>A0A8J8NNC8</accession>
<dbReference type="InterPro" id="IPR029035">
    <property type="entry name" value="DHS-like_NAD/FAD-binding_dom"/>
</dbReference>
<evidence type="ECO:0000256" key="4">
    <source>
        <dbReference type="ARBA" id="ARBA00022833"/>
    </source>
</evidence>
<evidence type="ECO:0000313" key="9">
    <source>
        <dbReference type="Proteomes" id="UP000785679"/>
    </source>
</evidence>
<keyword evidence="4 6" id="KW-0862">Zinc</keyword>
<evidence type="ECO:0000256" key="5">
    <source>
        <dbReference type="ARBA" id="ARBA00023027"/>
    </source>
</evidence>
<dbReference type="GO" id="GO:0005634">
    <property type="term" value="C:nucleus"/>
    <property type="evidence" value="ECO:0007669"/>
    <property type="project" value="TreeGrafter"/>
</dbReference>
<evidence type="ECO:0000256" key="1">
    <source>
        <dbReference type="ARBA" id="ARBA00001947"/>
    </source>
</evidence>
<evidence type="ECO:0000259" key="7">
    <source>
        <dbReference type="PROSITE" id="PS50305"/>
    </source>
</evidence>
<dbReference type="GO" id="GO:0046872">
    <property type="term" value="F:metal ion binding"/>
    <property type="evidence" value="ECO:0007669"/>
    <property type="project" value="UniProtKB-KW"/>
</dbReference>
<sequence length="303" mass="33819">MRKLSLEKANKLTYDLMIQGLKNGTYKKIVVLTGAGISVSAGIPDFRSPGSGIYANLQKYNLKRPEDLFTISYFLEKPEVFYEFAKEFDLDSFDATPTTHFFIRLLQDKGLLSMNITQNIDNLEAKASIQDDFLCQAHGSLRNAFCAKCKKEMDFLTFKEHVKAGAIYRCNAAGCGGPVKPEIVFFGESLPKSFFKSMKTVEECDLMLVMGTALAVSPFNQLPFFTSQGVHQVLINRENTNATSVHDFEKGNYRLFVPGNCDDTIRKIVSDCGWEEEFEKVLPEKHRGKAQGKVAGAGAAKKD</sequence>
<comment type="cofactor">
    <cofactor evidence="1">
        <name>Zn(2+)</name>
        <dbReference type="ChEBI" id="CHEBI:29105"/>
    </cofactor>
</comment>
<dbReference type="Pfam" id="PF02146">
    <property type="entry name" value="SIR2"/>
    <property type="match status" value="1"/>
</dbReference>
<feature type="domain" description="Deacetylase sirtuin-type" evidence="7">
    <location>
        <begin position="1"/>
        <end position="275"/>
    </location>
</feature>